<evidence type="ECO:0000256" key="1">
    <source>
        <dbReference type="SAM" id="Phobius"/>
    </source>
</evidence>
<evidence type="ECO:0000313" key="3">
    <source>
        <dbReference type="Proteomes" id="UP001221413"/>
    </source>
</evidence>
<feature type="transmembrane region" description="Helical" evidence="1">
    <location>
        <begin position="84"/>
        <end position="107"/>
    </location>
</feature>
<organism evidence="2 3">
    <name type="scientific">Drechslerella dactyloides</name>
    <name type="common">Nematode-trapping fungus</name>
    <name type="synonym">Arthrobotrys dactyloides</name>
    <dbReference type="NCBI Taxonomy" id="74499"/>
    <lineage>
        <taxon>Eukaryota</taxon>
        <taxon>Fungi</taxon>
        <taxon>Dikarya</taxon>
        <taxon>Ascomycota</taxon>
        <taxon>Pezizomycotina</taxon>
        <taxon>Orbiliomycetes</taxon>
        <taxon>Orbiliales</taxon>
        <taxon>Orbiliaceae</taxon>
        <taxon>Drechslerella</taxon>
    </lineage>
</organism>
<keyword evidence="1" id="KW-1133">Transmembrane helix</keyword>
<sequence length="119" mass="12188">MNVQLANALGAFAIGVAGNLYSRLAHSIAFTSIVPAILIQVPSGLAAQGGFIAGLDSADYLNNKTRSVGAEAVQSQFNSTIANVALGMIQVGIGISIGLFFAAVAVYPVGKRRSGLFTF</sequence>
<reference evidence="2" key="1">
    <citation type="submission" date="2023-01" db="EMBL/GenBank/DDBJ databases">
        <title>The chitinases involved in constricting ring structure development in the nematode-trapping fungus Drechslerella dactyloides.</title>
        <authorList>
            <person name="Wang R."/>
            <person name="Zhang L."/>
            <person name="Tang P."/>
            <person name="Li S."/>
            <person name="Liang L."/>
        </authorList>
    </citation>
    <scope>NUCLEOTIDE SEQUENCE</scope>
    <source>
        <strain evidence="2">YMF1.00031</strain>
    </source>
</reference>
<keyword evidence="1" id="KW-0472">Membrane</keyword>
<keyword evidence="3" id="KW-1185">Reference proteome</keyword>
<dbReference type="EMBL" id="JAQGDS010000010">
    <property type="protein sequence ID" value="KAJ6257984.1"/>
    <property type="molecule type" value="Genomic_DNA"/>
</dbReference>
<dbReference type="AlphaFoldDB" id="A0AAD6IST1"/>
<dbReference type="PANTHER" id="PTHR31082:SF4">
    <property type="entry name" value="PHEROMONE-REGULATED MEMBRANE PROTEIN 10"/>
    <property type="match status" value="1"/>
</dbReference>
<dbReference type="PANTHER" id="PTHR31082">
    <property type="entry name" value="PHEROMONE-REGULATED MEMBRANE PROTEIN 10"/>
    <property type="match status" value="1"/>
</dbReference>
<evidence type="ECO:0000313" key="2">
    <source>
        <dbReference type="EMBL" id="KAJ6257984.1"/>
    </source>
</evidence>
<accession>A0AAD6IST1</accession>
<name>A0AAD6IST1_DREDA</name>
<comment type="caution">
    <text evidence="2">The sequence shown here is derived from an EMBL/GenBank/DDBJ whole genome shotgun (WGS) entry which is preliminary data.</text>
</comment>
<proteinExistence type="predicted"/>
<gene>
    <name evidence="2" type="ORF">Dda_7774</name>
</gene>
<keyword evidence="1" id="KW-0812">Transmembrane</keyword>
<protein>
    <submittedName>
        <fullName evidence="2">Uncharacterized protein</fullName>
    </submittedName>
</protein>
<dbReference type="Proteomes" id="UP001221413">
    <property type="component" value="Unassembled WGS sequence"/>
</dbReference>
<dbReference type="InterPro" id="IPR051361">
    <property type="entry name" value="ThrE/Ser_Exporter"/>
</dbReference>